<evidence type="ECO:0000313" key="1">
    <source>
        <dbReference type="EMBL" id="KAJ9060795.1"/>
    </source>
</evidence>
<keyword evidence="2" id="KW-1185">Reference proteome</keyword>
<accession>A0ACC2SEQ4</accession>
<dbReference type="Proteomes" id="UP001165960">
    <property type="component" value="Unassembled WGS sequence"/>
</dbReference>
<dbReference type="EMBL" id="QTSX02005132">
    <property type="protein sequence ID" value="KAJ9060795.1"/>
    <property type="molecule type" value="Genomic_DNA"/>
</dbReference>
<proteinExistence type="predicted"/>
<organism evidence="1 2">
    <name type="scientific">Entomophthora muscae</name>
    <dbReference type="NCBI Taxonomy" id="34485"/>
    <lineage>
        <taxon>Eukaryota</taxon>
        <taxon>Fungi</taxon>
        <taxon>Fungi incertae sedis</taxon>
        <taxon>Zoopagomycota</taxon>
        <taxon>Entomophthoromycotina</taxon>
        <taxon>Entomophthoromycetes</taxon>
        <taxon>Entomophthorales</taxon>
        <taxon>Entomophthoraceae</taxon>
        <taxon>Entomophthora</taxon>
    </lineage>
</organism>
<gene>
    <name evidence="1" type="ORF">DSO57_1027009</name>
</gene>
<reference evidence="1" key="1">
    <citation type="submission" date="2022-04" db="EMBL/GenBank/DDBJ databases">
        <title>Genome of the entomopathogenic fungus Entomophthora muscae.</title>
        <authorList>
            <person name="Elya C."/>
            <person name="Lovett B.R."/>
            <person name="Lee E."/>
            <person name="Macias A.M."/>
            <person name="Hajek A.E."/>
            <person name="De Bivort B.L."/>
            <person name="Kasson M.T."/>
            <person name="De Fine Licht H.H."/>
            <person name="Stajich J.E."/>
        </authorList>
    </citation>
    <scope>NUCLEOTIDE SEQUENCE</scope>
    <source>
        <strain evidence="1">Berkeley</strain>
    </source>
</reference>
<protein>
    <submittedName>
        <fullName evidence="1">Uncharacterized protein</fullName>
    </submittedName>
</protein>
<comment type="caution">
    <text evidence="1">The sequence shown here is derived from an EMBL/GenBank/DDBJ whole genome shotgun (WGS) entry which is preliminary data.</text>
</comment>
<name>A0ACC2SEQ4_9FUNG</name>
<evidence type="ECO:0000313" key="2">
    <source>
        <dbReference type="Proteomes" id="UP001165960"/>
    </source>
</evidence>
<sequence length="170" mass="18590">MWIWVVIPHHLETASYYPTISVTATLRGEIEYLRQFLSNSGYLSSESEDEEEGEVVNTPAHDNHGCCPGLEGQTRVNCAHVLDQLAEVTNDVADRQDSLEREVQNLPRFTKTLNGQVVPLVAQTTFLATCVNGIAGTLVVQQIKVDKFGTAAATARDISGQNSSTLDTLE</sequence>